<organism evidence="1 2">
    <name type="scientific">Halobacterium hubeiense</name>
    <dbReference type="NCBI Taxonomy" id="1407499"/>
    <lineage>
        <taxon>Archaea</taxon>
        <taxon>Methanobacteriati</taxon>
        <taxon>Methanobacteriota</taxon>
        <taxon>Stenosarchaea group</taxon>
        <taxon>Halobacteria</taxon>
        <taxon>Halobacteriales</taxon>
        <taxon>Halobacteriaceae</taxon>
        <taxon>Halobacterium</taxon>
    </lineage>
</organism>
<evidence type="ECO:0000313" key="2">
    <source>
        <dbReference type="Proteomes" id="UP000066737"/>
    </source>
</evidence>
<accession>A0A0U5H723</accession>
<gene>
    <name evidence="1" type="ORF">HHUB_6108</name>
</gene>
<dbReference type="OrthoDB" id="195563at2157"/>
<protein>
    <submittedName>
        <fullName evidence="1">HTH domain protein</fullName>
    </submittedName>
</protein>
<dbReference type="AlphaFoldDB" id="A0A0U5H723"/>
<proteinExistence type="predicted"/>
<dbReference type="EMBL" id="LN831305">
    <property type="protein sequence ID" value="CQH65369.1"/>
    <property type="molecule type" value="Genomic_DNA"/>
</dbReference>
<sequence>MGDSNDENPYVVIPDTDEYYALGFLVRNRGEQFTLPEIAASTDMSEADAADTMTTLFEDDLVERSQGAYYVPVDRAEDLQRRLESVDAAAKLHDAAPDDAYAVEGWEEQVDSL</sequence>
<geneLocation type="plasmid" evidence="2">
    <name>pSTJ003</name>
</geneLocation>
<dbReference type="Proteomes" id="UP000066737">
    <property type="component" value="Plasmid pSTJ003"/>
</dbReference>
<dbReference type="KEGG" id="hhb:Hhub_6108"/>
<name>A0A0U5H723_9EURY</name>
<dbReference type="RefSeq" id="WP_059059193.1">
    <property type="nucleotide sequence ID" value="NZ_LN831305.1"/>
</dbReference>
<evidence type="ECO:0000313" key="1">
    <source>
        <dbReference type="EMBL" id="CQH65369.1"/>
    </source>
</evidence>
<reference evidence="2" key="1">
    <citation type="journal article" date="2016" name="Environ. Microbiol.">
        <title>The complete genome of a viable archaeum isolated from 123-million-year-old rock salt.</title>
        <authorList>
            <person name="Jaakkola S.T."/>
            <person name="Pfeiffer F."/>
            <person name="Ravantti J.J."/>
            <person name="Guo Q."/>
            <person name="Liu Y."/>
            <person name="Chen X."/>
            <person name="Ma H."/>
            <person name="Yang C."/>
            <person name="Oksanen H.M."/>
            <person name="Bamford D.H."/>
        </authorList>
    </citation>
    <scope>NUCLEOTIDE SEQUENCE</scope>
    <source>
        <strain evidence="2">JI20-1</strain>
        <plasmid evidence="2">Plasmid pSTJ003</plasmid>
    </source>
</reference>
<dbReference type="GeneID" id="26660883"/>
<keyword evidence="2" id="KW-1185">Reference proteome</keyword>